<accession>A0A4C1YAH8</accession>
<evidence type="ECO:0000313" key="3">
    <source>
        <dbReference type="Proteomes" id="UP000299102"/>
    </source>
</evidence>
<sequence length="193" mass="21586">MITEGIAPPVPFARTFLVILIFLPLCSQCTYITLDEQRAIYHGITKSLLISDSSRNYKRAPVFLISFSARVRAEGRDPGHQSERAPQNYVNRIISAEWASPRRHGFVPAKVSCGRDPYEDKRNESTTTLISSRCVEVASRAGARAEEPPEPLPHFADKITNALGKGSEAIITKKCTTDEKSTVLHFLHIYRTE</sequence>
<gene>
    <name evidence="2" type="ORF">EVAR_52847_1</name>
</gene>
<comment type="caution">
    <text evidence="2">The sequence shown here is derived from an EMBL/GenBank/DDBJ whole genome shotgun (WGS) entry which is preliminary data.</text>
</comment>
<keyword evidence="1" id="KW-0472">Membrane</keyword>
<keyword evidence="1" id="KW-1133">Transmembrane helix</keyword>
<organism evidence="2 3">
    <name type="scientific">Eumeta variegata</name>
    <name type="common">Bagworm moth</name>
    <name type="synonym">Eumeta japonica</name>
    <dbReference type="NCBI Taxonomy" id="151549"/>
    <lineage>
        <taxon>Eukaryota</taxon>
        <taxon>Metazoa</taxon>
        <taxon>Ecdysozoa</taxon>
        <taxon>Arthropoda</taxon>
        <taxon>Hexapoda</taxon>
        <taxon>Insecta</taxon>
        <taxon>Pterygota</taxon>
        <taxon>Neoptera</taxon>
        <taxon>Endopterygota</taxon>
        <taxon>Lepidoptera</taxon>
        <taxon>Glossata</taxon>
        <taxon>Ditrysia</taxon>
        <taxon>Tineoidea</taxon>
        <taxon>Psychidae</taxon>
        <taxon>Oiketicinae</taxon>
        <taxon>Eumeta</taxon>
    </lineage>
</organism>
<keyword evidence="1" id="KW-0812">Transmembrane</keyword>
<evidence type="ECO:0000313" key="2">
    <source>
        <dbReference type="EMBL" id="GBP73321.1"/>
    </source>
</evidence>
<name>A0A4C1YAH8_EUMVA</name>
<dbReference type="EMBL" id="BGZK01001169">
    <property type="protein sequence ID" value="GBP73321.1"/>
    <property type="molecule type" value="Genomic_DNA"/>
</dbReference>
<protein>
    <submittedName>
        <fullName evidence="2">Uncharacterized protein</fullName>
    </submittedName>
</protein>
<dbReference type="Proteomes" id="UP000299102">
    <property type="component" value="Unassembled WGS sequence"/>
</dbReference>
<feature type="transmembrane region" description="Helical" evidence="1">
    <location>
        <begin position="12"/>
        <end position="34"/>
    </location>
</feature>
<keyword evidence="3" id="KW-1185">Reference proteome</keyword>
<proteinExistence type="predicted"/>
<evidence type="ECO:0000256" key="1">
    <source>
        <dbReference type="SAM" id="Phobius"/>
    </source>
</evidence>
<reference evidence="2 3" key="1">
    <citation type="journal article" date="2019" name="Commun. Biol.">
        <title>The bagworm genome reveals a unique fibroin gene that provides high tensile strength.</title>
        <authorList>
            <person name="Kono N."/>
            <person name="Nakamura H."/>
            <person name="Ohtoshi R."/>
            <person name="Tomita M."/>
            <person name="Numata K."/>
            <person name="Arakawa K."/>
        </authorList>
    </citation>
    <scope>NUCLEOTIDE SEQUENCE [LARGE SCALE GENOMIC DNA]</scope>
</reference>
<dbReference type="AlphaFoldDB" id="A0A4C1YAH8"/>